<evidence type="ECO:0000256" key="3">
    <source>
        <dbReference type="ARBA" id="ARBA00022679"/>
    </source>
</evidence>
<name>A0ABR3F5X0_9AGAR</name>
<evidence type="ECO:0000313" key="10">
    <source>
        <dbReference type="EMBL" id="KAL0570629.1"/>
    </source>
</evidence>
<dbReference type="InterPro" id="IPR008266">
    <property type="entry name" value="Tyr_kinase_AS"/>
</dbReference>
<dbReference type="EMBL" id="JBAHYK010000898">
    <property type="protein sequence ID" value="KAL0570629.1"/>
    <property type="molecule type" value="Genomic_DNA"/>
</dbReference>
<dbReference type="EC" id="2.7.11.1" evidence="1"/>
<evidence type="ECO:0000256" key="1">
    <source>
        <dbReference type="ARBA" id="ARBA00012513"/>
    </source>
</evidence>
<evidence type="ECO:0000256" key="7">
    <source>
        <dbReference type="ARBA" id="ARBA00047899"/>
    </source>
</evidence>
<gene>
    <name evidence="10" type="ORF">V5O48_011327</name>
</gene>
<evidence type="ECO:0000259" key="9">
    <source>
        <dbReference type="Pfam" id="PF01163"/>
    </source>
</evidence>
<evidence type="ECO:0000256" key="4">
    <source>
        <dbReference type="ARBA" id="ARBA00022741"/>
    </source>
</evidence>
<dbReference type="Gene3D" id="1.10.510.10">
    <property type="entry name" value="Transferase(Phosphotransferase) domain 1"/>
    <property type="match status" value="1"/>
</dbReference>
<organism evidence="10 11">
    <name type="scientific">Marasmius crinis-equi</name>
    <dbReference type="NCBI Taxonomy" id="585013"/>
    <lineage>
        <taxon>Eukaryota</taxon>
        <taxon>Fungi</taxon>
        <taxon>Dikarya</taxon>
        <taxon>Basidiomycota</taxon>
        <taxon>Agaricomycotina</taxon>
        <taxon>Agaricomycetes</taxon>
        <taxon>Agaricomycetidae</taxon>
        <taxon>Agaricales</taxon>
        <taxon>Marasmiineae</taxon>
        <taxon>Marasmiaceae</taxon>
        <taxon>Marasmius</taxon>
    </lineage>
</organism>
<comment type="caution">
    <text evidence="10">The sequence shown here is derived from an EMBL/GenBank/DDBJ whole genome shotgun (WGS) entry which is preliminary data.</text>
</comment>
<comment type="catalytic activity">
    <reaction evidence="7">
        <text>L-threonyl-[protein] + ATP = O-phospho-L-threonyl-[protein] + ADP + H(+)</text>
        <dbReference type="Rhea" id="RHEA:46608"/>
        <dbReference type="Rhea" id="RHEA-COMP:11060"/>
        <dbReference type="Rhea" id="RHEA-COMP:11605"/>
        <dbReference type="ChEBI" id="CHEBI:15378"/>
        <dbReference type="ChEBI" id="CHEBI:30013"/>
        <dbReference type="ChEBI" id="CHEBI:30616"/>
        <dbReference type="ChEBI" id="CHEBI:61977"/>
        <dbReference type="ChEBI" id="CHEBI:456216"/>
        <dbReference type="EC" id="2.7.11.1"/>
    </reaction>
</comment>
<keyword evidence="6" id="KW-0067">ATP-binding</keyword>
<sequence>MDRPPFYRDEADDPPMIRPKLKVLRRIGSYKSAHYQELPQLSFLTPLATGPRRWSQTWRGTLRRGKDHEAPRETVVIKLFQQSQFPAVRSRRSGSEVAKSERTAFDALRDLQGRHAYGGKESDNHSLTPFYWVSPCPTAAFSPPQVEVTSAIGYEDAVGVLRTEKVMAHVMEYIPGFAASDITDPEMLPEDTGNMLRRSLDEIHKCGVVHRDLCGYNIIIVQEPTKGLRCVFIDFAKSKVYTDRERALRPREGKPSFEEAMADDKQRLNDVFFELDIDQPDPQPVAVTGFGKEELAELLAGLPPVTLDDFCLSETEWLEEVKKMEEKAKRPKSKCTDIDCPQCSI</sequence>
<protein>
    <recommendedName>
        <fullName evidence="1">non-specific serine/threonine protein kinase</fullName>
        <ecNumber evidence="1">2.7.11.1</ecNumber>
    </recommendedName>
</protein>
<reference evidence="10 11" key="1">
    <citation type="submission" date="2024-02" db="EMBL/GenBank/DDBJ databases">
        <title>A draft genome for the cacao thread blight pathogen Marasmius crinis-equi.</title>
        <authorList>
            <person name="Cohen S.P."/>
            <person name="Baruah I.K."/>
            <person name="Amoako-Attah I."/>
            <person name="Bukari Y."/>
            <person name="Meinhardt L.W."/>
            <person name="Bailey B.A."/>
        </authorList>
    </citation>
    <scope>NUCLEOTIDE SEQUENCE [LARGE SCALE GENOMIC DNA]</scope>
    <source>
        <strain evidence="10 11">GH-76</strain>
    </source>
</reference>
<keyword evidence="5" id="KW-0418">Kinase</keyword>
<dbReference type="Pfam" id="PF01163">
    <property type="entry name" value="RIO1"/>
    <property type="match status" value="1"/>
</dbReference>
<keyword evidence="4" id="KW-0547">Nucleotide-binding</keyword>
<evidence type="ECO:0000256" key="8">
    <source>
        <dbReference type="ARBA" id="ARBA00048679"/>
    </source>
</evidence>
<evidence type="ECO:0000256" key="2">
    <source>
        <dbReference type="ARBA" id="ARBA00022527"/>
    </source>
</evidence>
<dbReference type="PROSITE" id="PS00109">
    <property type="entry name" value="PROTEIN_KINASE_TYR"/>
    <property type="match status" value="1"/>
</dbReference>
<accession>A0ABR3F5X0</accession>
<evidence type="ECO:0000256" key="5">
    <source>
        <dbReference type="ARBA" id="ARBA00022777"/>
    </source>
</evidence>
<proteinExistence type="predicted"/>
<keyword evidence="11" id="KW-1185">Reference proteome</keyword>
<keyword evidence="3" id="KW-0808">Transferase</keyword>
<dbReference type="Proteomes" id="UP001465976">
    <property type="component" value="Unassembled WGS sequence"/>
</dbReference>
<dbReference type="SUPFAM" id="SSF56112">
    <property type="entry name" value="Protein kinase-like (PK-like)"/>
    <property type="match status" value="1"/>
</dbReference>
<keyword evidence="2" id="KW-0723">Serine/threonine-protein kinase</keyword>
<feature type="domain" description="RIO-type" evidence="9">
    <location>
        <begin position="170"/>
        <end position="247"/>
    </location>
</feature>
<dbReference type="InterPro" id="IPR011009">
    <property type="entry name" value="Kinase-like_dom_sf"/>
</dbReference>
<evidence type="ECO:0000256" key="6">
    <source>
        <dbReference type="ARBA" id="ARBA00022840"/>
    </source>
</evidence>
<dbReference type="InterPro" id="IPR018934">
    <property type="entry name" value="RIO_dom"/>
</dbReference>
<evidence type="ECO:0000313" key="11">
    <source>
        <dbReference type="Proteomes" id="UP001465976"/>
    </source>
</evidence>
<comment type="catalytic activity">
    <reaction evidence="8">
        <text>L-seryl-[protein] + ATP = O-phospho-L-seryl-[protein] + ADP + H(+)</text>
        <dbReference type="Rhea" id="RHEA:17989"/>
        <dbReference type="Rhea" id="RHEA-COMP:9863"/>
        <dbReference type="Rhea" id="RHEA-COMP:11604"/>
        <dbReference type="ChEBI" id="CHEBI:15378"/>
        <dbReference type="ChEBI" id="CHEBI:29999"/>
        <dbReference type="ChEBI" id="CHEBI:30616"/>
        <dbReference type="ChEBI" id="CHEBI:83421"/>
        <dbReference type="ChEBI" id="CHEBI:456216"/>
        <dbReference type="EC" id="2.7.11.1"/>
    </reaction>
</comment>